<evidence type="ECO:0000313" key="1">
    <source>
        <dbReference type="EMBL" id="RZO76058.1"/>
    </source>
</evidence>
<dbReference type="Gene3D" id="2.30.110.10">
    <property type="entry name" value="Electron Transport, Fmn-binding Protein, Chain A"/>
    <property type="match status" value="1"/>
</dbReference>
<organism evidence="1 2">
    <name type="scientific">OM182 bacterium</name>
    <dbReference type="NCBI Taxonomy" id="2510334"/>
    <lineage>
        <taxon>Bacteria</taxon>
        <taxon>Pseudomonadati</taxon>
        <taxon>Pseudomonadota</taxon>
        <taxon>Gammaproteobacteria</taxon>
        <taxon>OMG group</taxon>
        <taxon>OM182 clade</taxon>
    </lineage>
</organism>
<dbReference type="EMBL" id="SHAH01000039">
    <property type="protein sequence ID" value="RZO76058.1"/>
    <property type="molecule type" value="Genomic_DNA"/>
</dbReference>
<proteinExistence type="predicted"/>
<name>A0A520S0S7_9GAMM</name>
<protein>
    <submittedName>
        <fullName evidence="1">Uncharacterized protein</fullName>
    </submittedName>
</protein>
<dbReference type="AlphaFoldDB" id="A0A520S0S7"/>
<comment type="caution">
    <text evidence="1">The sequence shown here is derived from an EMBL/GenBank/DDBJ whole genome shotgun (WGS) entry which is preliminary data.</text>
</comment>
<accession>A0A520S0S7</accession>
<gene>
    <name evidence="1" type="ORF">EVA69_03450</name>
</gene>
<reference evidence="1 2" key="1">
    <citation type="submission" date="2019-02" db="EMBL/GenBank/DDBJ databases">
        <title>Prokaryotic population dynamics and viral predation in marine succession experiment using metagenomics: the confinement effect.</title>
        <authorList>
            <person name="Haro-Moreno J.M."/>
            <person name="Rodriguez-Valera F."/>
            <person name="Lopez-Perez M."/>
        </authorList>
    </citation>
    <scope>NUCLEOTIDE SEQUENCE [LARGE SCALE GENOMIC DNA]</scope>
    <source>
        <strain evidence="1">MED-G158</strain>
    </source>
</reference>
<evidence type="ECO:0000313" key="2">
    <source>
        <dbReference type="Proteomes" id="UP000320404"/>
    </source>
</evidence>
<sequence>MKSLKIGLLVIGLLLLGTLLTLRVTGFPPGHPTAGDYVNAGRSARPGLWLAGEVVSEAVTNWDWVNQYSDAFAEDATELETRTWYGIPHSVTVLLVPRGDKLYLQSSAQTFRLNKEFPYGKVWWRNVERDPRVRLKIGGKIYEMTVVLVQDRAEVAQLRGGKDPIVKALDANGNEYITEEWHYWRVFQRNIAEY</sequence>
<dbReference type="Proteomes" id="UP000320404">
    <property type="component" value="Unassembled WGS sequence"/>
</dbReference>
<dbReference type="InterPro" id="IPR012349">
    <property type="entry name" value="Split_barrel_FMN-bd"/>
</dbReference>